<evidence type="ECO:0000313" key="3">
    <source>
        <dbReference type="Proteomes" id="UP001295684"/>
    </source>
</evidence>
<reference evidence="2" key="1">
    <citation type="submission" date="2023-07" db="EMBL/GenBank/DDBJ databases">
        <authorList>
            <consortium name="AG Swart"/>
            <person name="Singh M."/>
            <person name="Singh A."/>
            <person name="Seah K."/>
            <person name="Emmerich C."/>
        </authorList>
    </citation>
    <scope>NUCLEOTIDE SEQUENCE</scope>
    <source>
        <strain evidence="2">DP1</strain>
    </source>
</reference>
<proteinExistence type="inferred from homology"/>
<dbReference type="GO" id="GO:0004185">
    <property type="term" value="F:serine-type carboxypeptidase activity"/>
    <property type="evidence" value="ECO:0007669"/>
    <property type="project" value="InterPro"/>
</dbReference>
<dbReference type="AlphaFoldDB" id="A0AAD1XC89"/>
<comment type="caution">
    <text evidence="2">The sequence shown here is derived from an EMBL/GenBank/DDBJ whole genome shotgun (WGS) entry which is preliminary data.</text>
</comment>
<dbReference type="GO" id="GO:0006508">
    <property type="term" value="P:proteolysis"/>
    <property type="evidence" value="ECO:0007669"/>
    <property type="project" value="InterPro"/>
</dbReference>
<accession>A0AAD1XC89</accession>
<keyword evidence="3" id="KW-1185">Reference proteome</keyword>
<evidence type="ECO:0000313" key="2">
    <source>
        <dbReference type="EMBL" id="CAI2365713.1"/>
    </source>
</evidence>
<comment type="similarity">
    <text evidence="1">Belongs to the peptidase S10 family.</text>
</comment>
<dbReference type="Pfam" id="PF00450">
    <property type="entry name" value="Peptidase_S10"/>
    <property type="match status" value="1"/>
</dbReference>
<gene>
    <name evidence="2" type="ORF">ECRASSUSDP1_LOCUS7010</name>
</gene>
<dbReference type="EMBL" id="CAMPGE010006814">
    <property type="protein sequence ID" value="CAI2365713.1"/>
    <property type="molecule type" value="Genomic_DNA"/>
</dbReference>
<dbReference type="Proteomes" id="UP001295684">
    <property type="component" value="Unassembled WGS sequence"/>
</dbReference>
<evidence type="ECO:0000256" key="1">
    <source>
        <dbReference type="ARBA" id="ARBA00009431"/>
    </source>
</evidence>
<sequence>MELAFAHGLINLELQERIQKSGCDFSNFGAEELSDKCGALFKKFNTAVANFNIYDIYRSPDEYYGSVQIENTQNLLSSDSRNTCSVNSFFKIERSRVQSTNRIVPIKRYINQKDYKMPEVATQWIYPLLKGRYRMMHYSGTIDAKVPTIDTQRCMADLGWPVIKERKTWSFKPLLLGGYTESCADSLDLIIIHGVGHMVTEWVRHQAFVMDSNWISRNHLPRK</sequence>
<organism evidence="2 3">
    <name type="scientific">Euplotes crassus</name>
    <dbReference type="NCBI Taxonomy" id="5936"/>
    <lineage>
        <taxon>Eukaryota</taxon>
        <taxon>Sar</taxon>
        <taxon>Alveolata</taxon>
        <taxon>Ciliophora</taxon>
        <taxon>Intramacronucleata</taxon>
        <taxon>Spirotrichea</taxon>
        <taxon>Hypotrichia</taxon>
        <taxon>Euplotida</taxon>
        <taxon>Euplotidae</taxon>
        <taxon>Moneuplotes</taxon>
    </lineage>
</organism>
<dbReference type="Gene3D" id="3.40.50.1820">
    <property type="entry name" value="alpha/beta hydrolase"/>
    <property type="match status" value="1"/>
</dbReference>
<dbReference type="InterPro" id="IPR001563">
    <property type="entry name" value="Peptidase_S10"/>
</dbReference>
<name>A0AAD1XC89_EUPCR</name>
<dbReference type="InterPro" id="IPR029058">
    <property type="entry name" value="AB_hydrolase_fold"/>
</dbReference>
<dbReference type="SUPFAM" id="SSF53474">
    <property type="entry name" value="alpha/beta-Hydrolases"/>
    <property type="match status" value="1"/>
</dbReference>
<protein>
    <submittedName>
        <fullName evidence="2">Uncharacterized protein</fullName>
    </submittedName>
</protein>